<evidence type="ECO:0000256" key="4">
    <source>
        <dbReference type="ARBA" id="ARBA00022679"/>
    </source>
</evidence>
<comment type="pathway">
    <text evidence="2">Lipid metabolism.</text>
</comment>
<evidence type="ECO:0000256" key="7">
    <source>
        <dbReference type="ARBA" id="ARBA00047841"/>
    </source>
</evidence>
<keyword evidence="8" id="KW-1133">Transmembrane helix</keyword>
<dbReference type="Gene3D" id="3.40.50.150">
    <property type="entry name" value="Vaccinia Virus protein VP39"/>
    <property type="match status" value="1"/>
</dbReference>
<dbReference type="InterPro" id="IPR029063">
    <property type="entry name" value="SAM-dependent_MTases_sf"/>
</dbReference>
<keyword evidence="3" id="KW-0489">Methyltransferase</keyword>
<dbReference type="Pfam" id="PF13489">
    <property type="entry name" value="Methyltransf_23"/>
    <property type="match status" value="1"/>
</dbReference>
<dbReference type="AlphaFoldDB" id="A0A8H8CPS6"/>
<comment type="catalytic activity">
    <reaction evidence="7">
        <text>N-methylethanolamine phosphate + S-adenosyl-L-methionine = N,N-dimethylethanolamine phosphate + S-adenosyl-L-homocysteine + H(+)</text>
        <dbReference type="Rhea" id="RHEA:25321"/>
        <dbReference type="ChEBI" id="CHEBI:15378"/>
        <dbReference type="ChEBI" id="CHEBI:57781"/>
        <dbReference type="ChEBI" id="CHEBI:57856"/>
        <dbReference type="ChEBI" id="CHEBI:58641"/>
        <dbReference type="ChEBI" id="CHEBI:59789"/>
        <dbReference type="EC" id="2.1.1.103"/>
    </reaction>
    <physiologicalReaction direction="left-to-right" evidence="7">
        <dbReference type="Rhea" id="RHEA:25322"/>
    </physiologicalReaction>
</comment>
<evidence type="ECO:0000256" key="2">
    <source>
        <dbReference type="ARBA" id="ARBA00005189"/>
    </source>
</evidence>
<evidence type="ECO:0000256" key="5">
    <source>
        <dbReference type="ARBA" id="ARBA00035674"/>
    </source>
</evidence>
<evidence type="ECO:0000256" key="6">
    <source>
        <dbReference type="ARBA" id="ARBA00047619"/>
    </source>
</evidence>
<dbReference type="PANTHER" id="PTHR44307">
    <property type="entry name" value="PHOSPHOETHANOLAMINE METHYLTRANSFERASE"/>
    <property type="match status" value="1"/>
</dbReference>
<accession>A0A8H8CPS6</accession>
<evidence type="ECO:0000256" key="1">
    <source>
        <dbReference type="ARBA" id="ARBA00004969"/>
    </source>
</evidence>
<evidence type="ECO:0000256" key="8">
    <source>
        <dbReference type="SAM" id="Phobius"/>
    </source>
</evidence>
<dbReference type="SUPFAM" id="SSF53335">
    <property type="entry name" value="S-adenosyl-L-methionine-dependent methyltransferases"/>
    <property type="match status" value="1"/>
</dbReference>
<keyword evidence="8" id="KW-0812">Transmembrane</keyword>
<dbReference type="CDD" id="cd02440">
    <property type="entry name" value="AdoMet_MTases"/>
    <property type="match status" value="1"/>
</dbReference>
<reference evidence="9" key="1">
    <citation type="submission" date="2021-02" db="EMBL/GenBank/DDBJ databases">
        <title>Psilocybe cubensis genome.</title>
        <authorList>
            <person name="Mckernan K.J."/>
            <person name="Crawford S."/>
            <person name="Trippe A."/>
            <person name="Kane L.T."/>
            <person name="Mclaughlin S."/>
        </authorList>
    </citation>
    <scope>NUCLEOTIDE SEQUENCE [LARGE SCALE GENOMIC DNA]</scope>
    <source>
        <strain evidence="9">MGC-MH-2018</strain>
    </source>
</reference>
<dbReference type="EC" id="2.1.1.103" evidence="5"/>
<sequence>MSDVGINVFLASGVLLFIALLVLSSTRMRSNDPYGLFHLTLNKAPSQDPNLPPATEWLNMGYWKNTKSFPEACRALALKLIAAGKLRTGARVLDVGHGTGESLLFLLSEPSLPRISHLVGITSLEVHHERSVDRVHKLQALRDIDTIVDLYHADAICTDRANPAHPLSTLSNETFDVILALDCAYHFNTRRLFLEQAYTKLERGGTVALADICFSSDALKTRRTQFLVSVLRLMPRHNVISKEDYVAQMKRIGYSDVVLEDITDDVFPSFSRFLKTQGWGWWVLGKVIDWYASAGARFVIVSGKVDTVDAE</sequence>
<name>A0A8H8CPS6_PSICU</name>
<feature type="transmembrane region" description="Helical" evidence="8">
    <location>
        <begin position="6"/>
        <end position="23"/>
    </location>
</feature>
<dbReference type="EMBL" id="JAFIQS010000001">
    <property type="protein sequence ID" value="KAG5174302.1"/>
    <property type="molecule type" value="Genomic_DNA"/>
</dbReference>
<comment type="pathway">
    <text evidence="1">Phospholipid metabolism; phosphatidylcholine biosynthesis.</text>
</comment>
<keyword evidence="8" id="KW-0472">Membrane</keyword>
<protein>
    <recommendedName>
        <fullName evidence="5">phosphoethanolamine N-methyltransferase</fullName>
        <ecNumber evidence="5">2.1.1.103</ecNumber>
    </recommendedName>
</protein>
<proteinExistence type="predicted"/>
<dbReference type="GO" id="GO:0032259">
    <property type="term" value="P:methylation"/>
    <property type="evidence" value="ECO:0007669"/>
    <property type="project" value="UniProtKB-KW"/>
</dbReference>
<gene>
    <name evidence="9" type="ORF">JR316_000960</name>
</gene>
<comment type="catalytic activity">
    <reaction evidence="6">
        <text>N,N-dimethylethanolamine phosphate + S-adenosyl-L-methionine = phosphocholine + S-adenosyl-L-homocysteine + H(+)</text>
        <dbReference type="Rhea" id="RHEA:25325"/>
        <dbReference type="ChEBI" id="CHEBI:15378"/>
        <dbReference type="ChEBI" id="CHEBI:57856"/>
        <dbReference type="ChEBI" id="CHEBI:58641"/>
        <dbReference type="ChEBI" id="CHEBI:59789"/>
        <dbReference type="ChEBI" id="CHEBI:295975"/>
        <dbReference type="EC" id="2.1.1.103"/>
    </reaction>
    <physiologicalReaction direction="left-to-right" evidence="6">
        <dbReference type="Rhea" id="RHEA:25326"/>
    </physiologicalReaction>
</comment>
<evidence type="ECO:0000256" key="3">
    <source>
        <dbReference type="ARBA" id="ARBA00022603"/>
    </source>
</evidence>
<dbReference type="GO" id="GO:0000234">
    <property type="term" value="F:phosphoethanolamine N-methyltransferase activity"/>
    <property type="evidence" value="ECO:0007669"/>
    <property type="project" value="UniProtKB-EC"/>
</dbReference>
<evidence type="ECO:0000313" key="9">
    <source>
        <dbReference type="EMBL" id="KAG5174302.1"/>
    </source>
</evidence>
<dbReference type="PANTHER" id="PTHR44307:SF2">
    <property type="entry name" value="PHOSPHOETHANOLAMINE METHYLTRANSFERASE ISOFORM X1"/>
    <property type="match status" value="1"/>
</dbReference>
<comment type="caution">
    <text evidence="9">The sequence shown here is derived from an EMBL/GenBank/DDBJ whole genome shotgun (WGS) entry which is preliminary data.</text>
</comment>
<organism evidence="9">
    <name type="scientific">Psilocybe cubensis</name>
    <name type="common">Psychedelic mushroom</name>
    <name type="synonym">Stropharia cubensis</name>
    <dbReference type="NCBI Taxonomy" id="181762"/>
    <lineage>
        <taxon>Eukaryota</taxon>
        <taxon>Fungi</taxon>
        <taxon>Dikarya</taxon>
        <taxon>Basidiomycota</taxon>
        <taxon>Agaricomycotina</taxon>
        <taxon>Agaricomycetes</taxon>
        <taxon>Agaricomycetidae</taxon>
        <taxon>Agaricales</taxon>
        <taxon>Agaricineae</taxon>
        <taxon>Strophariaceae</taxon>
        <taxon>Psilocybe</taxon>
    </lineage>
</organism>
<keyword evidence="4" id="KW-0808">Transferase</keyword>